<dbReference type="AlphaFoldDB" id="A0A544QW88"/>
<dbReference type="Pfam" id="PF16316">
    <property type="entry name" value="DUF4956"/>
    <property type="match status" value="1"/>
</dbReference>
<evidence type="ECO:0000313" key="3">
    <source>
        <dbReference type="Proteomes" id="UP000317863"/>
    </source>
</evidence>
<dbReference type="OrthoDB" id="9803265at2"/>
<feature type="transmembrane region" description="Helical" evidence="1">
    <location>
        <begin position="99"/>
        <end position="132"/>
    </location>
</feature>
<gene>
    <name evidence="2" type="ORF">EXD82_03690</name>
</gene>
<dbReference type="Proteomes" id="UP000317863">
    <property type="component" value="Unassembled WGS sequence"/>
</dbReference>
<evidence type="ECO:0000256" key="1">
    <source>
        <dbReference type="SAM" id="Phobius"/>
    </source>
</evidence>
<keyword evidence="1" id="KW-1133">Transmembrane helix</keyword>
<keyword evidence="3" id="KW-1185">Reference proteome</keyword>
<accession>A0A544QW88</accession>
<reference evidence="2 3" key="1">
    <citation type="submission" date="2019-02" db="EMBL/GenBank/DDBJ databases">
        <title>Peptostreptococcaceae bacterium ZHW00191 nov., a new bacterium isolated from the human gut.</title>
        <authorList>
            <person name="Zhou H.-W."/>
            <person name="Chen X.-J."/>
        </authorList>
    </citation>
    <scope>NUCLEOTIDE SEQUENCE [LARGE SCALE GENOMIC DNA]</scope>
    <source>
        <strain evidence="2 3">ZHW00191</strain>
    </source>
</reference>
<comment type="caution">
    <text evidence="2">The sequence shown here is derived from an EMBL/GenBank/DDBJ whole genome shotgun (WGS) entry which is preliminary data.</text>
</comment>
<protein>
    <submittedName>
        <fullName evidence="2">DUF4956 domain-containing protein</fullName>
    </submittedName>
</protein>
<dbReference type="InterPro" id="IPR032531">
    <property type="entry name" value="DUF4956"/>
</dbReference>
<proteinExistence type="predicted"/>
<keyword evidence="1" id="KW-0812">Transmembrane</keyword>
<feature type="transmembrane region" description="Helical" evidence="1">
    <location>
        <begin position="20"/>
        <end position="38"/>
    </location>
</feature>
<organism evidence="2 3">
    <name type="scientific">Peptacetobacter hominis</name>
    <dbReference type="NCBI Taxonomy" id="2743610"/>
    <lineage>
        <taxon>Bacteria</taxon>
        <taxon>Bacillati</taxon>
        <taxon>Bacillota</taxon>
        <taxon>Clostridia</taxon>
        <taxon>Peptostreptococcales</taxon>
        <taxon>Peptostreptococcaceae</taxon>
        <taxon>Peptacetobacter</taxon>
    </lineage>
</organism>
<keyword evidence="1" id="KW-0472">Membrane</keyword>
<name>A0A544QW88_9FIRM</name>
<feature type="transmembrane region" description="Helical" evidence="1">
    <location>
        <begin position="50"/>
        <end position="79"/>
    </location>
</feature>
<dbReference type="RefSeq" id="WP_142535561.1">
    <property type="nucleotide sequence ID" value="NZ_SGJB01000005.1"/>
</dbReference>
<dbReference type="EMBL" id="SGJB01000005">
    <property type="protein sequence ID" value="TQQ84957.1"/>
    <property type="molecule type" value="Genomic_DNA"/>
</dbReference>
<sequence>MSGLFNGIFDSNMVSTIPVNQFMICMVTSILIGVMMAYTYMYKSRYTQSFVVTMALLPMVVCVVIMMVNGNIGAGVAVAGAFNLVRFRSVPGTAKEIAAIFIAMGAGLIVGMGYIGYAVLFTVIVCAVDLIYRQIGFGNGKNREVFKTVNITIPENIDYSDVFKDIFEKYTRDVKLAQVKTTNMGSLFRLTYQIEFKKDICEKEFIDNIRCRNGNLEITVSNQDTMVYEL</sequence>
<evidence type="ECO:0000313" key="2">
    <source>
        <dbReference type="EMBL" id="TQQ84957.1"/>
    </source>
</evidence>